<name>A0A976IKE9_BRELC</name>
<evidence type="ECO:0000313" key="2">
    <source>
        <dbReference type="Proteomes" id="UP000294530"/>
    </source>
</evidence>
<dbReference type="Proteomes" id="UP000294530">
    <property type="component" value="Unassembled WGS sequence"/>
</dbReference>
<sequence length="94" mass="10244">MIGQEPYSSKILPPIASASAFDPDTVDGFTPSVQVLGQMLSLGDESRLQEVMDVMTCSYSLITRGIACINVLPVNFASDYERVILESRFPGIDK</sequence>
<gene>
    <name evidence="1" type="ORF">CCR75_003866</name>
</gene>
<dbReference type="EMBL" id="SHOA02000036">
    <property type="protein sequence ID" value="TDH73415.1"/>
    <property type="molecule type" value="Genomic_DNA"/>
</dbReference>
<evidence type="ECO:0000313" key="1">
    <source>
        <dbReference type="EMBL" id="TDH73415.1"/>
    </source>
</evidence>
<dbReference type="KEGG" id="blac:94347629"/>
<keyword evidence="2" id="KW-1185">Reference proteome</keyword>
<dbReference type="GeneID" id="94347629"/>
<dbReference type="AlphaFoldDB" id="A0A976IKE9"/>
<accession>A0A976IKE9</accession>
<organism evidence="1 2">
    <name type="scientific">Bremia lactucae</name>
    <name type="common">Lettuce downy mildew</name>
    <dbReference type="NCBI Taxonomy" id="4779"/>
    <lineage>
        <taxon>Eukaryota</taxon>
        <taxon>Sar</taxon>
        <taxon>Stramenopiles</taxon>
        <taxon>Oomycota</taxon>
        <taxon>Peronosporomycetes</taxon>
        <taxon>Peronosporales</taxon>
        <taxon>Peronosporaceae</taxon>
        <taxon>Bremia</taxon>
    </lineage>
</organism>
<dbReference type="RefSeq" id="XP_067822913.1">
    <property type="nucleotide sequence ID" value="XM_067961958.1"/>
</dbReference>
<comment type="caution">
    <text evidence="1">The sequence shown here is derived from an EMBL/GenBank/DDBJ whole genome shotgun (WGS) entry which is preliminary data.</text>
</comment>
<protein>
    <submittedName>
        <fullName evidence="1">Uncharacterized protein</fullName>
    </submittedName>
</protein>
<proteinExistence type="predicted"/>
<reference evidence="1 2" key="1">
    <citation type="journal article" date="2021" name="Genome Biol.">
        <title>AFLAP: assembly-free linkage analysis pipeline using k-mers from genome sequencing data.</title>
        <authorList>
            <person name="Fletcher K."/>
            <person name="Zhang L."/>
            <person name="Gil J."/>
            <person name="Han R."/>
            <person name="Cavanaugh K."/>
            <person name="Michelmore R."/>
        </authorList>
    </citation>
    <scope>NUCLEOTIDE SEQUENCE [LARGE SCALE GENOMIC DNA]</scope>
    <source>
        <strain evidence="1 2">SF5</strain>
    </source>
</reference>